<feature type="site" description="Binds PAM" evidence="3">
    <location>
        <position position="693"/>
    </location>
</feature>
<dbReference type="InterPro" id="IPR053993">
    <property type="entry name" value="Cas12a_PI"/>
</dbReference>
<dbReference type="Pfam" id="PF22222">
    <property type="entry name" value="Cpf1_PI-like"/>
    <property type="match status" value="1"/>
</dbReference>
<feature type="region of interest" description="Binds crRNA alone and in crRNA-target DNA heteroduplex" evidence="2">
    <location>
        <begin position="58"/>
        <end position="62"/>
    </location>
</feature>
<comment type="caution">
    <text evidence="9">The sequence shown here is derived from an EMBL/GenBank/DDBJ whole genome shotgun (WGS) entry which is preliminary data.</text>
</comment>
<accession>A0A2H0KCN3</accession>
<dbReference type="EMBL" id="PCVG01000015">
    <property type="protein sequence ID" value="PIQ68999.1"/>
    <property type="molecule type" value="Genomic_DNA"/>
</dbReference>
<feature type="site" description="Binds DNA protospacer adjacent motif (PAM)" evidence="3">
    <location>
        <position position="627"/>
    </location>
</feature>
<feature type="site" description="Binds DNA in crRNA-target DNA heteroduplex" evidence="3">
    <location>
        <position position="600"/>
    </location>
</feature>
<feature type="site" description="Binds DNA in crRNA-target DNA heteroduplex" evidence="3">
    <location>
        <position position="327"/>
    </location>
</feature>
<dbReference type="InterPro" id="IPR027620">
    <property type="entry name" value="Cas12a"/>
</dbReference>
<feature type="active site" description="For DNase activity of RuvC domain" evidence="1">
    <location>
        <position position="1279"/>
    </location>
</feature>
<protein>
    <submittedName>
        <fullName evidence="9">Type V CRISPR-associated protein Cpf1</fullName>
    </submittedName>
</protein>
<sequence length="1338" mass="155162">MAKEKSIFDDFTRKYALSKTLRFELKPVGKTLENMREHLRYDAKLQTFLSDQEIEDAYQTLKPVLDFLHEKYINESLESKTLKEVDFSSYLKKYRDRKKLSEKDFEPVCKELREYFKKAFEDTAEGWKTSAGKDKKDKPLLSEDGFKILTEKNILEYIRRNVDTFASLRSKEEIEEALKAFEGFFTYFGGFNKNRENYYETGKEAATAVATRVVHKNLPGFCDNILFFEDKKEDYKGIHSYLGKLGKNLVTKDGKPLVPISENYFRTQHFNSCLSQTGIEQYNGEVIGNANFLINLYNQSRGGEKGFKKLSLFKTLYKQIGCGKRVSLFFTLTHDTKAEAEKDRKEKKSDAFSVEEILDLAEKAGEKYFRGKSDDGTINTVSELLENISSRENYEGVYWSKIALNTISNRYLANWHQIKDKLKDAKIFKQKGKSLEDDIQIPDAIELERLFEVIDSVQGWEKKDIFFKPSLTEEKKDVHEEKKNKKRRQIIANAGKPSRALLKLLFLDIEDHAENFLAQTKIVRQIQKYKDPKSKETIKLWMDHALAVSQMLKYFLVRENKAKGAPLDATIVEALKTILRSDDVDWFGWYDALRNYLTKKPQDDAKENKLKLNFENSTLAGGWDVNKEPDNYCVIFQNSENEQFIGIIAHQENTRGYNKIFERTGNNPLFVEKSQWKKMEYKLLPGPNKMLPKCLLPTTDRKKYGASEEVLAIYDKGSFKKNENNFSPKDLSILIDFFKTAIKKYENWQCFDFAFRPTSQYEDISQFYSEVEKQGYKLDFFGIDKLYLEKLVNDGKVYLFQIKNQDYNDGKKKGHKNNLQTLYWEAVFKETENHPKLNGEAELFYRKPVPADKLVKVKNKEGKEIIKNFRFSKEKFLFHVPVTLNFCHKDNRISHLVNTKLVPKENLLFLGIDRGEKHLAFYSLVDKGGNIKEQGTLNIPFVDKDGKPRTIKAEKRSIKNGKEGVEVVECKDYNELLEARAGDRDYARKNWQTIGTIKELKDGYISQVVRKIVDIAVAHGAFIVLENLNIGFKRGRQKIEKSVYQKLELALAKKLNFLVDKNAEIGEVGSVTKALQLTPPVSNYGDIEGRNQIGIMLYTKADYTSQTDPVTGWRKSIYLKKGSEEDIKRQIADSFSDITFDGKDYCFIYTDKNTRKLWKLYSGESGKSLERFRREQNRNTGEWVSTPQDVTKNLSKLFTSFDLNKSLHSQIVDEGVELVKMDEHTAWESLRFTIEMIQQIRNTGVKKEDSDFILSPVRDENENHFDSRKAKSNEPDSGDANGAFNIARKGMIMNEHIKLGLGLYISDEEWDAWLAGKQVWGKWIIENGEKLKKKSRSL</sequence>
<feature type="domain" description="Cas12a RuvC nuclease" evidence="7">
    <location>
        <begin position="890"/>
        <end position="1298"/>
    </location>
</feature>
<dbReference type="Pfam" id="PF18510">
    <property type="entry name" value="NUC"/>
    <property type="match status" value="1"/>
</dbReference>
<dbReference type="InterPro" id="IPR040882">
    <property type="entry name" value="Cas12a_NUC"/>
</dbReference>
<dbReference type="Proteomes" id="UP000229342">
    <property type="component" value="Unassembled WGS sequence"/>
</dbReference>
<feature type="active site" description="For DNase activity of RuvC domain" evidence="1">
    <location>
        <position position="913"/>
    </location>
</feature>
<name>A0A2H0KCN3_9BACT</name>
<dbReference type="InterPro" id="IPR040852">
    <property type="entry name" value="RuvC_1"/>
</dbReference>
<evidence type="ECO:0000256" key="1">
    <source>
        <dbReference type="PIRSR" id="PIRSR627620-1"/>
    </source>
</evidence>
<feature type="site" description="Binds Target strand DNA" evidence="3">
    <location>
        <position position="689"/>
    </location>
</feature>
<dbReference type="InterPro" id="IPR040787">
    <property type="entry name" value="Cas12a_REC1"/>
</dbReference>
<evidence type="ECO:0000256" key="2">
    <source>
        <dbReference type="PIRSR" id="PIRSR627620-2"/>
    </source>
</evidence>
<evidence type="ECO:0000313" key="10">
    <source>
        <dbReference type="Proteomes" id="UP000229342"/>
    </source>
</evidence>
<evidence type="ECO:0000259" key="7">
    <source>
        <dbReference type="Pfam" id="PF18516"/>
    </source>
</evidence>
<feature type="domain" description="Cas12a nuclease" evidence="6">
    <location>
        <begin position="1108"/>
        <end position="1269"/>
    </location>
</feature>
<evidence type="ECO:0000256" key="3">
    <source>
        <dbReference type="PIRSR" id="PIRSR627620-3"/>
    </source>
</evidence>
<feature type="domain" description="Cas12a REC1" evidence="5">
    <location>
        <begin position="59"/>
        <end position="320"/>
    </location>
</feature>
<reference evidence="9 10" key="1">
    <citation type="submission" date="2017-09" db="EMBL/GenBank/DDBJ databases">
        <title>Depth-based differentiation of microbial function through sediment-hosted aquifers and enrichment of novel symbionts in the deep terrestrial subsurface.</title>
        <authorList>
            <person name="Probst A.J."/>
            <person name="Ladd B."/>
            <person name="Jarett J.K."/>
            <person name="Geller-Mcgrath D.E."/>
            <person name="Sieber C.M."/>
            <person name="Emerson J.B."/>
            <person name="Anantharaman K."/>
            <person name="Thomas B.C."/>
            <person name="Malmstrom R."/>
            <person name="Stieglmeier M."/>
            <person name="Klingl A."/>
            <person name="Woyke T."/>
            <person name="Ryan C.M."/>
            <person name="Banfield J.F."/>
        </authorList>
    </citation>
    <scope>NUCLEOTIDE SEQUENCE [LARGE SCALE GENOMIC DNA]</scope>
    <source>
        <strain evidence="9">CG11_big_fil_rev_8_21_14_0_20_46_11</strain>
    </source>
</reference>
<feature type="region of interest" description="Disordered" evidence="4">
    <location>
        <begin position="1261"/>
        <end position="1281"/>
    </location>
</feature>
<proteinExistence type="predicted"/>
<gene>
    <name evidence="9" type="ORF">COV91_01230</name>
</gene>
<organism evidence="9 10">
    <name type="scientific">Candidatus Taylorbacteria bacterium CG11_big_fil_rev_8_21_14_0_20_46_11</name>
    <dbReference type="NCBI Taxonomy" id="1975025"/>
    <lineage>
        <taxon>Bacteria</taxon>
        <taxon>Candidatus Tayloriibacteriota</taxon>
    </lineage>
</organism>
<feature type="site" description="Binds Target strand DNA; via amide nitrogen" evidence="3">
    <location>
        <position position="839"/>
    </location>
</feature>
<feature type="domain" description="Cas12a PI" evidence="8">
    <location>
        <begin position="685"/>
        <end position="776"/>
    </location>
</feature>
<feature type="active site" description="For DNase activity of RuvC domain" evidence="1">
    <location>
        <position position="1026"/>
    </location>
</feature>
<feature type="active site" description="For pre-crRNA processing" evidence="1">
    <location>
        <position position="867"/>
    </location>
</feature>
<dbReference type="NCBIfam" id="TIGR04330">
    <property type="entry name" value="cas_Cpf1"/>
    <property type="match status" value="1"/>
</dbReference>
<feature type="region of interest" description="Binds DNA in crRNA-target DNA heteroduplex" evidence="2">
    <location>
        <begin position="291"/>
        <end position="295"/>
    </location>
</feature>
<feature type="active site" description="For pre-crRNA processing" evidence="1">
    <location>
        <position position="858"/>
    </location>
</feature>
<evidence type="ECO:0000259" key="6">
    <source>
        <dbReference type="Pfam" id="PF18510"/>
    </source>
</evidence>
<dbReference type="Pfam" id="PF18501">
    <property type="entry name" value="REC1"/>
    <property type="match status" value="1"/>
</dbReference>
<evidence type="ECO:0000259" key="5">
    <source>
        <dbReference type="Pfam" id="PF18501"/>
    </source>
</evidence>
<evidence type="ECO:0000259" key="8">
    <source>
        <dbReference type="Pfam" id="PF22222"/>
    </source>
</evidence>
<evidence type="ECO:0000256" key="4">
    <source>
        <dbReference type="SAM" id="MobiDB-lite"/>
    </source>
</evidence>
<feature type="region of interest" description="Binds crRNA alone and in crRNA-target DNA heteroduplex" evidence="2">
    <location>
        <begin position="191"/>
        <end position="195"/>
    </location>
</feature>
<evidence type="ECO:0000313" key="9">
    <source>
        <dbReference type="EMBL" id="PIQ68999.1"/>
    </source>
</evidence>
<feature type="compositionally biased region" description="Basic and acidic residues" evidence="4">
    <location>
        <begin position="1261"/>
        <end position="1274"/>
    </location>
</feature>
<feature type="site" description="Binds crRNA" evidence="3">
    <location>
        <position position="846"/>
    </location>
</feature>
<dbReference type="Pfam" id="PF18516">
    <property type="entry name" value="RuvC_1"/>
    <property type="match status" value="1"/>
</dbReference>
<feature type="site" description="Binds crRNA alone and in crRNA-target DNA heteroduplex" evidence="3">
    <location>
        <position position="20"/>
    </location>
</feature>